<feature type="transmembrane region" description="Helical" evidence="2">
    <location>
        <begin position="68"/>
        <end position="95"/>
    </location>
</feature>
<dbReference type="AlphaFoldDB" id="D7G5F3"/>
<evidence type="ECO:0000313" key="4">
    <source>
        <dbReference type="Proteomes" id="UP000002630"/>
    </source>
</evidence>
<sequence>MPPAWIRWVNLWPSQSFSEGVASRVLSNEPESTAGEDGDSEEDGDATQRGISWTVISDVGSFLFMGNLALFAGFLLTIFSLHILVASAIEAYWLAKQRARNEVPRALRGDVSTSEFPTALLGTRPQQKNLDDGWSAGRQTSGTIQSPQLMEHQAVSSWDSTGGGDSTNEQKRGRTNTRAGSSIGQVSQCRELSQSAWLHYPHLELVFLLFAFEGAVTSQVSALRTTSSSTVFYAAVATLVFYPVLMVAMVVRTHRVRVRSDALIVFTSNESDEGSTGTSSIYSKTIAGLRKDSSLFAWADKGQWETVQTTDEDARRNADWFRIGFEPLFADFTQAGSWFIVYTLIEWAVLACIAVLVDNTAVQCGLFCAIHSMTFILLVACKPFANRSLPDNG</sequence>
<keyword evidence="4" id="KW-1185">Reference proteome</keyword>
<dbReference type="EMBL" id="FN649760">
    <property type="protein sequence ID" value="CBJ33847.1"/>
    <property type="molecule type" value="Genomic_DNA"/>
</dbReference>
<proteinExistence type="predicted"/>
<feature type="transmembrane region" description="Helical" evidence="2">
    <location>
        <begin position="335"/>
        <end position="357"/>
    </location>
</feature>
<name>D7G5F3_ECTSI</name>
<gene>
    <name evidence="3" type="ORF">Esi_0641_0004</name>
</gene>
<feature type="transmembrane region" description="Helical" evidence="2">
    <location>
        <begin position="364"/>
        <end position="385"/>
    </location>
</feature>
<feature type="region of interest" description="Disordered" evidence="1">
    <location>
        <begin position="155"/>
        <end position="182"/>
    </location>
</feature>
<dbReference type="OrthoDB" id="10468921at2759"/>
<keyword evidence="2" id="KW-0812">Transmembrane</keyword>
<keyword evidence="2" id="KW-1133">Transmembrane helix</keyword>
<protein>
    <recommendedName>
        <fullName evidence="5">Transmembrane protein</fullName>
    </recommendedName>
</protein>
<evidence type="ECO:0000256" key="1">
    <source>
        <dbReference type="SAM" id="MobiDB-lite"/>
    </source>
</evidence>
<feature type="compositionally biased region" description="Acidic residues" evidence="1">
    <location>
        <begin position="34"/>
        <end position="45"/>
    </location>
</feature>
<evidence type="ECO:0008006" key="5">
    <source>
        <dbReference type="Google" id="ProtNLM"/>
    </source>
</evidence>
<organism evidence="3 4">
    <name type="scientific">Ectocarpus siliculosus</name>
    <name type="common">Brown alga</name>
    <name type="synonym">Conferva siliculosa</name>
    <dbReference type="NCBI Taxonomy" id="2880"/>
    <lineage>
        <taxon>Eukaryota</taxon>
        <taxon>Sar</taxon>
        <taxon>Stramenopiles</taxon>
        <taxon>Ochrophyta</taxon>
        <taxon>PX clade</taxon>
        <taxon>Phaeophyceae</taxon>
        <taxon>Ectocarpales</taxon>
        <taxon>Ectocarpaceae</taxon>
        <taxon>Ectocarpus</taxon>
    </lineage>
</organism>
<evidence type="ECO:0000313" key="3">
    <source>
        <dbReference type="EMBL" id="CBJ33847.1"/>
    </source>
</evidence>
<accession>D7G5F3</accession>
<reference evidence="3 4" key="1">
    <citation type="journal article" date="2010" name="Nature">
        <title>The Ectocarpus genome and the independent evolution of multicellularity in brown algae.</title>
        <authorList>
            <person name="Cock J.M."/>
            <person name="Sterck L."/>
            <person name="Rouze P."/>
            <person name="Scornet D."/>
            <person name="Allen A.E."/>
            <person name="Amoutzias G."/>
            <person name="Anthouard V."/>
            <person name="Artiguenave F."/>
            <person name="Aury J.M."/>
            <person name="Badger J.H."/>
            <person name="Beszteri B."/>
            <person name="Billiau K."/>
            <person name="Bonnet E."/>
            <person name="Bothwell J.H."/>
            <person name="Bowler C."/>
            <person name="Boyen C."/>
            <person name="Brownlee C."/>
            <person name="Carrano C.J."/>
            <person name="Charrier B."/>
            <person name="Cho G.Y."/>
            <person name="Coelho S.M."/>
            <person name="Collen J."/>
            <person name="Corre E."/>
            <person name="Da Silva C."/>
            <person name="Delage L."/>
            <person name="Delaroque N."/>
            <person name="Dittami S.M."/>
            <person name="Doulbeau S."/>
            <person name="Elias M."/>
            <person name="Farnham G."/>
            <person name="Gachon C.M."/>
            <person name="Gschloessl B."/>
            <person name="Heesch S."/>
            <person name="Jabbari K."/>
            <person name="Jubin C."/>
            <person name="Kawai H."/>
            <person name="Kimura K."/>
            <person name="Kloareg B."/>
            <person name="Kupper F.C."/>
            <person name="Lang D."/>
            <person name="Le Bail A."/>
            <person name="Leblanc C."/>
            <person name="Lerouge P."/>
            <person name="Lohr M."/>
            <person name="Lopez P.J."/>
            <person name="Martens C."/>
            <person name="Maumus F."/>
            <person name="Michel G."/>
            <person name="Miranda-Saavedra D."/>
            <person name="Morales J."/>
            <person name="Moreau H."/>
            <person name="Motomura T."/>
            <person name="Nagasato C."/>
            <person name="Napoli C.A."/>
            <person name="Nelson D.R."/>
            <person name="Nyvall-Collen P."/>
            <person name="Peters A.F."/>
            <person name="Pommier C."/>
            <person name="Potin P."/>
            <person name="Poulain J."/>
            <person name="Quesneville H."/>
            <person name="Read B."/>
            <person name="Rensing S.A."/>
            <person name="Ritter A."/>
            <person name="Rousvoal S."/>
            <person name="Samanta M."/>
            <person name="Samson G."/>
            <person name="Schroeder D.C."/>
            <person name="Segurens B."/>
            <person name="Strittmatter M."/>
            <person name="Tonon T."/>
            <person name="Tregear J.W."/>
            <person name="Valentin K."/>
            <person name="von Dassow P."/>
            <person name="Yamagishi T."/>
            <person name="Van de Peer Y."/>
            <person name="Wincker P."/>
        </authorList>
    </citation>
    <scope>NUCLEOTIDE SEQUENCE [LARGE SCALE GENOMIC DNA]</scope>
    <source>
        <strain evidence="4">Ec32 / CCAP1310/4</strain>
    </source>
</reference>
<dbReference type="InParanoid" id="D7G5F3"/>
<keyword evidence="2" id="KW-0472">Membrane</keyword>
<feature type="region of interest" description="Disordered" evidence="1">
    <location>
        <begin position="27"/>
        <end position="47"/>
    </location>
</feature>
<feature type="region of interest" description="Disordered" evidence="1">
    <location>
        <begin position="125"/>
        <end position="144"/>
    </location>
</feature>
<dbReference type="Proteomes" id="UP000002630">
    <property type="component" value="Unassembled WGS sequence"/>
</dbReference>
<feature type="transmembrane region" description="Helical" evidence="2">
    <location>
        <begin position="231"/>
        <end position="251"/>
    </location>
</feature>
<evidence type="ECO:0000256" key="2">
    <source>
        <dbReference type="SAM" id="Phobius"/>
    </source>
</evidence>